<dbReference type="Gene3D" id="3.40.50.850">
    <property type="entry name" value="Isochorismatase-like"/>
    <property type="match status" value="1"/>
</dbReference>
<dbReference type="Proteomes" id="UP000238348">
    <property type="component" value="Chromosome"/>
</dbReference>
<keyword evidence="1 3" id="KW-0378">Hydrolase</keyword>
<dbReference type="CDD" id="cd00431">
    <property type="entry name" value="cysteine_hydrolases"/>
    <property type="match status" value="1"/>
</dbReference>
<dbReference type="OrthoDB" id="9791276at2"/>
<dbReference type="EMBL" id="CP012673">
    <property type="protein sequence ID" value="AUX42635.1"/>
    <property type="molecule type" value="Genomic_DNA"/>
</dbReference>
<evidence type="ECO:0000256" key="1">
    <source>
        <dbReference type="ARBA" id="ARBA00022801"/>
    </source>
</evidence>
<dbReference type="EC" id="3.3.2.1" evidence="3"/>
<dbReference type="InterPro" id="IPR050272">
    <property type="entry name" value="Isochorismatase-like_hydrls"/>
</dbReference>
<dbReference type="InterPro" id="IPR000868">
    <property type="entry name" value="Isochorismatase-like_dom"/>
</dbReference>
<dbReference type="PANTHER" id="PTHR43540">
    <property type="entry name" value="PEROXYUREIDOACRYLATE/UREIDOACRYLATE AMIDOHYDROLASE-RELATED"/>
    <property type="match status" value="1"/>
</dbReference>
<accession>A0A2L0ETM5</accession>
<evidence type="ECO:0000313" key="3">
    <source>
        <dbReference type="EMBL" id="AUX42635.1"/>
    </source>
</evidence>
<dbReference type="GO" id="GO:0008908">
    <property type="term" value="F:isochorismatase activity"/>
    <property type="evidence" value="ECO:0007669"/>
    <property type="project" value="UniProtKB-EC"/>
</dbReference>
<protein>
    <submittedName>
        <fullName evidence="3">Isochorismatase</fullName>
        <ecNumber evidence="3">3.3.2.1</ecNumber>
    </submittedName>
</protein>
<evidence type="ECO:0000259" key="2">
    <source>
        <dbReference type="Pfam" id="PF00857"/>
    </source>
</evidence>
<feature type="domain" description="Isochorismatase-like" evidence="2">
    <location>
        <begin position="18"/>
        <end position="193"/>
    </location>
</feature>
<gene>
    <name evidence="3" type="primary">entB</name>
    <name evidence="3" type="ORF">SOCE26_040680</name>
</gene>
<dbReference type="Pfam" id="PF00857">
    <property type="entry name" value="Isochorismatase"/>
    <property type="match status" value="1"/>
</dbReference>
<organism evidence="3 4">
    <name type="scientific">Sorangium cellulosum</name>
    <name type="common">Polyangium cellulosum</name>
    <dbReference type="NCBI Taxonomy" id="56"/>
    <lineage>
        <taxon>Bacteria</taxon>
        <taxon>Pseudomonadati</taxon>
        <taxon>Myxococcota</taxon>
        <taxon>Polyangia</taxon>
        <taxon>Polyangiales</taxon>
        <taxon>Polyangiaceae</taxon>
        <taxon>Sorangium</taxon>
    </lineage>
</organism>
<dbReference type="PANTHER" id="PTHR43540:SF6">
    <property type="entry name" value="ISOCHORISMATASE-LIKE DOMAIN-CONTAINING PROTEIN"/>
    <property type="match status" value="1"/>
</dbReference>
<reference evidence="3 4" key="1">
    <citation type="submission" date="2015-09" db="EMBL/GenBank/DDBJ databases">
        <title>Sorangium comparison.</title>
        <authorList>
            <person name="Zaburannyi N."/>
            <person name="Bunk B."/>
            <person name="Overmann J."/>
            <person name="Mueller R."/>
        </authorList>
    </citation>
    <scope>NUCLEOTIDE SEQUENCE [LARGE SCALE GENOMIC DNA]</scope>
    <source>
        <strain evidence="3 4">So ce26</strain>
    </source>
</reference>
<sequence>MTPRIRPLPLEKINPANTALLVIDAQRDFIDEGAPCEARRAREAVPIIGSLVRWARRHALPIVFSQEMHRADRSDFGIELEFEPQHCVEGTRGAEMVEGLEIARDDHRIFTKRRYDCFMGTDLDLLLRCRRVENLVCCGVCTNICVISTVCTARNLDYRVLLPTDAVAGSSIELHDAAILCMSDVFAYVTDSATLTRLWV</sequence>
<dbReference type="AlphaFoldDB" id="A0A2L0ETM5"/>
<proteinExistence type="predicted"/>
<dbReference type="RefSeq" id="WP_104981419.1">
    <property type="nucleotide sequence ID" value="NZ_CP012673.1"/>
</dbReference>
<name>A0A2L0ETM5_SORCE</name>
<dbReference type="InterPro" id="IPR036380">
    <property type="entry name" value="Isochorismatase-like_sf"/>
</dbReference>
<dbReference type="SUPFAM" id="SSF52499">
    <property type="entry name" value="Isochorismatase-like hydrolases"/>
    <property type="match status" value="1"/>
</dbReference>
<evidence type="ECO:0000313" key="4">
    <source>
        <dbReference type="Proteomes" id="UP000238348"/>
    </source>
</evidence>